<comment type="function">
    <text evidence="6">Accessory subunit of the DNA polymerase alpha complex (also known as the alpha DNA polymerase-primase complex) which plays an essential role in the initiation of DNA synthesis.</text>
</comment>
<dbReference type="AlphaFoldDB" id="A0A0F4Z6M4"/>
<keyword evidence="11" id="KW-1185">Reference proteome</keyword>
<sequence>MSDPAAVAAAAVELASFFPGAEQYDADIIAELASIRRMHDLSVEDMYYKWESYCIKMERESADVSLAAVRMFKQDVQNALEKSMRLQSSAAAVKRSAAPQSRAPRVSAAAGDVFGMLDGLMQTPGRPTMQTPAKKTTTPSARRPADTSSTAATPSKFSDRANPGEVVEVFAAPAIPDEEFPIMPFAEPRVKLTAGSDQKKLAYKPLAMKLSEASEILDDRIDEFMDIVADALDIDTAEFGSPANQSTAEIVAVGRIANDSAEGRLNTASLVMETSRRMGNGLRVPLNVSKLRGFSFFPGQIVAVRGSNVSGAEFVVSQVLDLPLLPNAASDAETLAAHVQRLRADPDAMDGDGVSVDDVIPLNCMIASGPYTADDNLEFEPLAQLCTEAAEKVVDTVLLFGPFIDIDHPLIASGDFDLPPDAGVDPDTATLATVFRLLILPHLSRVAAANPSVTIILIPSVRDAVNKHVSWPQDALPRKELGLPRCARVLANPMTLCINEATFGLSAQDVLFELRREEVVGGVPKTPDALSRLCGYVLEQRHFFPLFPAADRGLLMRSGAEDGRPPGASLDTAFLKLGEMVKARPDVLVLPSSLPPFVKVVESVLVINPGLLSRRAGAGTYARLAIYPPKIDTSVEPSVLQPHSVFSRSRVEIVRI</sequence>
<dbReference type="Pfam" id="PF04042">
    <property type="entry name" value="DNA_pol_E_B"/>
    <property type="match status" value="1"/>
</dbReference>
<keyword evidence="4 6" id="KW-0235">DNA replication</keyword>
<accession>A0A0F4Z6M4</accession>
<dbReference type="EMBL" id="LAEV01002288">
    <property type="protein sequence ID" value="KKA26137.1"/>
    <property type="molecule type" value="Genomic_DNA"/>
</dbReference>
<dbReference type="PANTHER" id="PTHR23061:SF12">
    <property type="entry name" value="DNA POLYMERASE ALPHA SUBUNIT B"/>
    <property type="match status" value="1"/>
</dbReference>
<feature type="domain" description="DNA polymerase alpha subunit B OB" evidence="9">
    <location>
        <begin position="214"/>
        <end position="322"/>
    </location>
</feature>
<name>A0A0F4Z6M4_9PEZI</name>
<protein>
    <recommendedName>
        <fullName evidence="3 6">DNA polymerase alpha subunit B</fullName>
    </recommendedName>
</protein>
<evidence type="ECO:0000313" key="10">
    <source>
        <dbReference type="EMBL" id="KKA26137.1"/>
    </source>
</evidence>
<evidence type="ECO:0000256" key="6">
    <source>
        <dbReference type="PIRNR" id="PIRNR018300"/>
    </source>
</evidence>
<dbReference type="Proteomes" id="UP000033483">
    <property type="component" value="Unassembled WGS sequence"/>
</dbReference>
<dbReference type="GO" id="GO:0005658">
    <property type="term" value="C:alpha DNA polymerase:primase complex"/>
    <property type="evidence" value="ECO:0007669"/>
    <property type="project" value="EnsemblFungi"/>
</dbReference>
<dbReference type="InterPro" id="IPR016722">
    <property type="entry name" value="DNA_pol_alpha_bsu"/>
</dbReference>
<dbReference type="InterPro" id="IPR007185">
    <property type="entry name" value="DNA_pol_a/d/e_bsu"/>
</dbReference>
<dbReference type="PIRSF" id="PIRSF018300">
    <property type="entry name" value="DNA_pol_alph_2"/>
    <property type="match status" value="1"/>
</dbReference>
<dbReference type="GO" id="GO:0003887">
    <property type="term" value="F:DNA-directed DNA polymerase activity"/>
    <property type="evidence" value="ECO:0007669"/>
    <property type="project" value="EnsemblFungi"/>
</dbReference>
<feature type="domain" description="DNA polymerase alpha/delta/epsilon subunit B" evidence="8">
    <location>
        <begin position="365"/>
        <end position="599"/>
    </location>
</feature>
<evidence type="ECO:0000256" key="1">
    <source>
        <dbReference type="ARBA" id="ARBA00004123"/>
    </source>
</evidence>
<evidence type="ECO:0000256" key="3">
    <source>
        <dbReference type="ARBA" id="ARBA00018596"/>
    </source>
</evidence>
<dbReference type="PANTHER" id="PTHR23061">
    <property type="entry name" value="DNA POLYMERASE 2 ALPHA 70 KDA SUBUNIT"/>
    <property type="match status" value="1"/>
</dbReference>
<reference evidence="10 11" key="1">
    <citation type="submission" date="2015-03" db="EMBL/GenBank/DDBJ databases">
        <authorList>
            <person name="Radwan O."/>
            <person name="Al-Naeli F.A."/>
            <person name="Rendon G.A."/>
            <person name="Fields C."/>
        </authorList>
    </citation>
    <scope>NUCLEOTIDE SEQUENCE [LARGE SCALE GENOMIC DNA]</scope>
    <source>
        <strain evidence="10">CR-DP1</strain>
    </source>
</reference>
<dbReference type="GO" id="GO:0006270">
    <property type="term" value="P:DNA replication initiation"/>
    <property type="evidence" value="ECO:0007669"/>
    <property type="project" value="EnsemblFungi"/>
</dbReference>
<dbReference type="GO" id="GO:0016233">
    <property type="term" value="P:telomere capping"/>
    <property type="evidence" value="ECO:0007669"/>
    <property type="project" value="EnsemblFungi"/>
</dbReference>
<comment type="similarity">
    <text evidence="2 6">Belongs to the DNA polymerase alpha subunit B family.</text>
</comment>
<dbReference type="InterPro" id="IPR054300">
    <property type="entry name" value="OB_DPOA2"/>
</dbReference>
<organism evidence="10 11">
    <name type="scientific">Thielaviopsis punctulata</name>
    <dbReference type="NCBI Taxonomy" id="72032"/>
    <lineage>
        <taxon>Eukaryota</taxon>
        <taxon>Fungi</taxon>
        <taxon>Dikarya</taxon>
        <taxon>Ascomycota</taxon>
        <taxon>Pezizomycotina</taxon>
        <taxon>Sordariomycetes</taxon>
        <taxon>Hypocreomycetidae</taxon>
        <taxon>Microascales</taxon>
        <taxon>Ceratocystidaceae</taxon>
        <taxon>Thielaviopsis</taxon>
    </lineage>
</organism>
<dbReference type="OrthoDB" id="336885at2759"/>
<evidence type="ECO:0000256" key="5">
    <source>
        <dbReference type="ARBA" id="ARBA00023242"/>
    </source>
</evidence>
<dbReference type="Gene3D" id="3.60.21.60">
    <property type="match status" value="2"/>
</dbReference>
<evidence type="ECO:0000259" key="8">
    <source>
        <dbReference type="Pfam" id="PF04042"/>
    </source>
</evidence>
<dbReference type="FunFam" id="3.60.21.60:FF:000008">
    <property type="entry name" value="DNA polymerase alpha subunit B"/>
    <property type="match status" value="1"/>
</dbReference>
<dbReference type="FunFam" id="3.60.21.60:FF:000005">
    <property type="entry name" value="DNA polymerase alpha subunit B"/>
    <property type="match status" value="1"/>
</dbReference>
<evidence type="ECO:0000256" key="7">
    <source>
        <dbReference type="SAM" id="MobiDB-lite"/>
    </source>
</evidence>
<evidence type="ECO:0000313" key="11">
    <source>
        <dbReference type="Proteomes" id="UP000033483"/>
    </source>
</evidence>
<dbReference type="GO" id="GO:0003677">
    <property type="term" value="F:DNA binding"/>
    <property type="evidence" value="ECO:0007669"/>
    <property type="project" value="InterPro"/>
</dbReference>
<evidence type="ECO:0000256" key="4">
    <source>
        <dbReference type="ARBA" id="ARBA00022705"/>
    </source>
</evidence>
<comment type="subcellular location">
    <subcellularLocation>
        <location evidence="1 6">Nucleus</location>
    </subcellularLocation>
</comment>
<evidence type="ECO:0000256" key="2">
    <source>
        <dbReference type="ARBA" id="ARBA00007299"/>
    </source>
</evidence>
<comment type="caution">
    <text evidence="10">The sequence shown here is derived from an EMBL/GenBank/DDBJ whole genome shotgun (WGS) entry which is preliminary data.</text>
</comment>
<evidence type="ECO:0000259" key="9">
    <source>
        <dbReference type="Pfam" id="PF22062"/>
    </source>
</evidence>
<dbReference type="GO" id="GO:0005635">
    <property type="term" value="C:nuclear envelope"/>
    <property type="evidence" value="ECO:0007669"/>
    <property type="project" value="EnsemblFungi"/>
</dbReference>
<feature type="region of interest" description="Disordered" evidence="7">
    <location>
        <begin position="121"/>
        <end position="160"/>
    </location>
</feature>
<feature type="compositionally biased region" description="Polar residues" evidence="7">
    <location>
        <begin position="128"/>
        <end position="156"/>
    </location>
</feature>
<proteinExistence type="inferred from homology"/>
<keyword evidence="5 6" id="KW-0539">Nucleus</keyword>
<gene>
    <name evidence="10" type="ORF">TD95_004879</name>
</gene>
<dbReference type="Pfam" id="PF22062">
    <property type="entry name" value="OB_DPOA2"/>
    <property type="match status" value="1"/>
</dbReference>